<dbReference type="UniPathway" id="UPA00219"/>
<dbReference type="PROSITE" id="PS52029">
    <property type="entry name" value="LD_TPASE"/>
    <property type="match status" value="1"/>
</dbReference>
<dbReference type="Pfam" id="PF03734">
    <property type="entry name" value="YkuD"/>
    <property type="match status" value="1"/>
</dbReference>
<evidence type="ECO:0000256" key="4">
    <source>
        <dbReference type="ARBA" id="ARBA00022984"/>
    </source>
</evidence>
<evidence type="ECO:0000313" key="10">
    <source>
        <dbReference type="Proteomes" id="UP000622552"/>
    </source>
</evidence>
<name>A0A8J7GGE7_9ACTN</name>
<keyword evidence="9" id="KW-0449">Lipoprotein</keyword>
<feature type="active site" description="Proton donor/acceptor" evidence="6">
    <location>
        <position position="244"/>
    </location>
</feature>
<evidence type="ECO:0000256" key="1">
    <source>
        <dbReference type="ARBA" id="ARBA00004752"/>
    </source>
</evidence>
<dbReference type="AlphaFoldDB" id="A0A8J7GGE7"/>
<sequence length="285" mass="29656">MSSPLRTRRLWIVLAACCVLAALVGAVVRWGSAGPAPRAASSAPTTATVPTSAPPTTPAAVPPPAGLPVITYDPAPKGFPADPEPAGRTRTAEGLHPKSNLGVYDAPGGTPLAFLAPTILGVPVTVPIVARSAGWVAVLLPSANRTIAWTPPGDWDVTPLRDQIVVHKGSHTLEWYRDDALMRSWPVTLGAKATPTPLGRTFVLGRSSLVGDVYAGTDVFALGAIPDDPEAVPAGLRGAHIGIHTWYNDYTLGKDDTDGCVRLTKSGQQLLLKEIVPGTSVVVVD</sequence>
<dbReference type="SUPFAM" id="SSF141523">
    <property type="entry name" value="L,D-transpeptidase catalytic domain-like"/>
    <property type="match status" value="1"/>
</dbReference>
<dbReference type="GO" id="GO:0018104">
    <property type="term" value="P:peptidoglycan-protein cross-linking"/>
    <property type="evidence" value="ECO:0007669"/>
    <property type="project" value="TreeGrafter"/>
</dbReference>
<dbReference type="InterPro" id="IPR005490">
    <property type="entry name" value="LD_TPept_cat_dom"/>
</dbReference>
<evidence type="ECO:0000256" key="5">
    <source>
        <dbReference type="ARBA" id="ARBA00023316"/>
    </source>
</evidence>
<dbReference type="Gene3D" id="2.40.440.10">
    <property type="entry name" value="L,D-transpeptidase catalytic domain-like"/>
    <property type="match status" value="1"/>
</dbReference>
<evidence type="ECO:0000256" key="6">
    <source>
        <dbReference type="PROSITE-ProRule" id="PRU01373"/>
    </source>
</evidence>
<reference evidence="9" key="1">
    <citation type="submission" date="2020-11" db="EMBL/GenBank/DDBJ databases">
        <title>Sequencing the genomes of 1000 actinobacteria strains.</title>
        <authorList>
            <person name="Klenk H.-P."/>
        </authorList>
    </citation>
    <scope>NUCLEOTIDE SEQUENCE</scope>
    <source>
        <strain evidence="9">DSM 45356</strain>
    </source>
</reference>
<gene>
    <name evidence="9" type="ORF">IW245_004698</name>
</gene>
<dbReference type="GO" id="GO:0008360">
    <property type="term" value="P:regulation of cell shape"/>
    <property type="evidence" value="ECO:0007669"/>
    <property type="project" value="UniProtKB-UniRule"/>
</dbReference>
<feature type="active site" description="Nucleophile" evidence="6">
    <location>
        <position position="260"/>
    </location>
</feature>
<dbReference type="GO" id="GO:0071972">
    <property type="term" value="F:peptidoglycan L,D-transpeptidase activity"/>
    <property type="evidence" value="ECO:0007669"/>
    <property type="project" value="TreeGrafter"/>
</dbReference>
<dbReference type="InterPro" id="IPR038063">
    <property type="entry name" value="Transpep_catalytic_dom"/>
</dbReference>
<dbReference type="GO" id="GO:0016740">
    <property type="term" value="F:transferase activity"/>
    <property type="evidence" value="ECO:0007669"/>
    <property type="project" value="UniProtKB-KW"/>
</dbReference>
<dbReference type="RefSeq" id="WP_197005253.1">
    <property type="nucleotide sequence ID" value="NZ_BONS01000025.1"/>
</dbReference>
<comment type="caution">
    <text evidence="9">The sequence shown here is derived from an EMBL/GenBank/DDBJ whole genome shotgun (WGS) entry which is preliminary data.</text>
</comment>
<keyword evidence="3 6" id="KW-0133">Cell shape</keyword>
<keyword evidence="5 6" id="KW-0961">Cell wall biogenesis/degradation</keyword>
<keyword evidence="2" id="KW-0808">Transferase</keyword>
<feature type="compositionally biased region" description="Low complexity" evidence="7">
    <location>
        <begin position="35"/>
        <end position="51"/>
    </location>
</feature>
<comment type="pathway">
    <text evidence="1 6">Cell wall biogenesis; peptidoglycan biosynthesis.</text>
</comment>
<proteinExistence type="predicted"/>
<dbReference type="CDD" id="cd16913">
    <property type="entry name" value="YkuD_like"/>
    <property type="match status" value="1"/>
</dbReference>
<evidence type="ECO:0000256" key="3">
    <source>
        <dbReference type="ARBA" id="ARBA00022960"/>
    </source>
</evidence>
<protein>
    <submittedName>
        <fullName evidence="9">Lipoprotein-anchoring transpeptidase ErfK/SrfK</fullName>
    </submittedName>
</protein>
<feature type="compositionally biased region" description="Basic and acidic residues" evidence="7">
    <location>
        <begin position="85"/>
        <end position="96"/>
    </location>
</feature>
<dbReference type="EMBL" id="JADOUF010000001">
    <property type="protein sequence ID" value="MBG6138504.1"/>
    <property type="molecule type" value="Genomic_DNA"/>
</dbReference>
<feature type="region of interest" description="Disordered" evidence="7">
    <location>
        <begin position="35"/>
        <end position="99"/>
    </location>
</feature>
<dbReference type="InterPro" id="IPR050979">
    <property type="entry name" value="LD-transpeptidase"/>
</dbReference>
<evidence type="ECO:0000256" key="7">
    <source>
        <dbReference type="SAM" id="MobiDB-lite"/>
    </source>
</evidence>
<dbReference type="GO" id="GO:0071555">
    <property type="term" value="P:cell wall organization"/>
    <property type="evidence" value="ECO:0007669"/>
    <property type="project" value="UniProtKB-UniRule"/>
</dbReference>
<feature type="compositionally biased region" description="Pro residues" evidence="7">
    <location>
        <begin position="52"/>
        <end position="66"/>
    </location>
</feature>
<keyword evidence="10" id="KW-1185">Reference proteome</keyword>
<dbReference type="PANTHER" id="PTHR30582">
    <property type="entry name" value="L,D-TRANSPEPTIDASE"/>
    <property type="match status" value="1"/>
</dbReference>
<evidence type="ECO:0000259" key="8">
    <source>
        <dbReference type="PROSITE" id="PS52029"/>
    </source>
</evidence>
<dbReference type="Proteomes" id="UP000622552">
    <property type="component" value="Unassembled WGS sequence"/>
</dbReference>
<feature type="domain" description="L,D-TPase catalytic" evidence="8">
    <location>
        <begin position="162"/>
        <end position="284"/>
    </location>
</feature>
<dbReference type="GO" id="GO:0005576">
    <property type="term" value="C:extracellular region"/>
    <property type="evidence" value="ECO:0007669"/>
    <property type="project" value="TreeGrafter"/>
</dbReference>
<evidence type="ECO:0000313" key="9">
    <source>
        <dbReference type="EMBL" id="MBG6138504.1"/>
    </source>
</evidence>
<keyword evidence="4 6" id="KW-0573">Peptidoglycan synthesis</keyword>
<dbReference type="PANTHER" id="PTHR30582:SF30">
    <property type="entry name" value="BLR4375 PROTEIN"/>
    <property type="match status" value="1"/>
</dbReference>
<organism evidence="9 10">
    <name type="scientific">Longispora fulva</name>
    <dbReference type="NCBI Taxonomy" id="619741"/>
    <lineage>
        <taxon>Bacteria</taxon>
        <taxon>Bacillati</taxon>
        <taxon>Actinomycetota</taxon>
        <taxon>Actinomycetes</taxon>
        <taxon>Micromonosporales</taxon>
        <taxon>Micromonosporaceae</taxon>
        <taxon>Longispora</taxon>
    </lineage>
</organism>
<evidence type="ECO:0000256" key="2">
    <source>
        <dbReference type="ARBA" id="ARBA00022679"/>
    </source>
</evidence>
<accession>A0A8J7GGE7</accession>